<comment type="caution">
    <text evidence="2">The sequence shown here is derived from an EMBL/GenBank/DDBJ whole genome shotgun (WGS) entry which is preliminary data.</text>
</comment>
<keyword evidence="1" id="KW-0812">Transmembrane</keyword>
<evidence type="ECO:0000256" key="1">
    <source>
        <dbReference type="SAM" id="Phobius"/>
    </source>
</evidence>
<gene>
    <name evidence="2" type="ORF">VNI00_014791</name>
</gene>
<sequence length="127" mass="13548">MHITAFVASGFGVKATVIVTSISAGLIAFNTIALSTLIVYQIFPVGHQVGHYIGPQSRGLYCTVTAATLESGIFYAVFLIITTALEINLLRDMPLSDGQSFTLTGSMLALSVLARAWPFVSPSRVRP</sequence>
<feature type="transmembrane region" description="Helical" evidence="1">
    <location>
        <begin position="15"/>
        <end position="40"/>
    </location>
</feature>
<name>A0AAW0BQN1_9AGAR</name>
<keyword evidence="1" id="KW-1133">Transmembrane helix</keyword>
<dbReference type="EMBL" id="JAYKXP010000086">
    <property type="protein sequence ID" value="KAK7028950.1"/>
    <property type="molecule type" value="Genomic_DNA"/>
</dbReference>
<accession>A0AAW0BQN1</accession>
<evidence type="ECO:0000313" key="3">
    <source>
        <dbReference type="Proteomes" id="UP001383192"/>
    </source>
</evidence>
<reference evidence="2 3" key="1">
    <citation type="submission" date="2024-01" db="EMBL/GenBank/DDBJ databases">
        <title>A draft genome for a cacao thread blight-causing isolate of Paramarasmius palmivorus.</title>
        <authorList>
            <person name="Baruah I.K."/>
            <person name="Bukari Y."/>
            <person name="Amoako-Attah I."/>
            <person name="Meinhardt L.W."/>
            <person name="Bailey B.A."/>
            <person name="Cohen S.P."/>
        </authorList>
    </citation>
    <scope>NUCLEOTIDE SEQUENCE [LARGE SCALE GENOMIC DNA]</scope>
    <source>
        <strain evidence="2 3">GH-12</strain>
    </source>
</reference>
<organism evidence="2 3">
    <name type="scientific">Paramarasmius palmivorus</name>
    <dbReference type="NCBI Taxonomy" id="297713"/>
    <lineage>
        <taxon>Eukaryota</taxon>
        <taxon>Fungi</taxon>
        <taxon>Dikarya</taxon>
        <taxon>Basidiomycota</taxon>
        <taxon>Agaricomycotina</taxon>
        <taxon>Agaricomycetes</taxon>
        <taxon>Agaricomycetidae</taxon>
        <taxon>Agaricales</taxon>
        <taxon>Marasmiineae</taxon>
        <taxon>Marasmiaceae</taxon>
        <taxon>Paramarasmius</taxon>
    </lineage>
</organism>
<proteinExistence type="predicted"/>
<protein>
    <submittedName>
        <fullName evidence="2">Uncharacterized protein</fullName>
    </submittedName>
</protein>
<keyword evidence="3" id="KW-1185">Reference proteome</keyword>
<keyword evidence="1" id="KW-0472">Membrane</keyword>
<dbReference type="AlphaFoldDB" id="A0AAW0BQN1"/>
<evidence type="ECO:0000313" key="2">
    <source>
        <dbReference type="EMBL" id="KAK7028950.1"/>
    </source>
</evidence>
<feature type="transmembrane region" description="Helical" evidence="1">
    <location>
        <begin position="60"/>
        <end position="81"/>
    </location>
</feature>
<dbReference type="Proteomes" id="UP001383192">
    <property type="component" value="Unassembled WGS sequence"/>
</dbReference>